<sequence>MKKAILTLRLISLIGLLVGVGFILVAPQTVALHITADNVVDSSGSRFMLLLEPLLLIIVNEVSIFSIKRYRRNFSLTEAPMILVKEWYYISAAIVLLITFIFVMYQQITWH</sequence>
<protein>
    <submittedName>
        <fullName evidence="1">Uncharacterized protein</fullName>
    </submittedName>
</protein>
<reference evidence="1 2" key="1">
    <citation type="submission" date="2018-02" db="EMBL/GenBank/DDBJ databases">
        <authorList>
            <person name="Rodrigo-Torres L."/>
            <person name="Arahal R. D."/>
            <person name="Lucena T."/>
        </authorList>
    </citation>
    <scope>NUCLEOTIDE SEQUENCE [LARGE SCALE GENOMIC DNA]</scope>
    <source>
        <strain evidence="1 2">CECT 9267</strain>
    </source>
</reference>
<gene>
    <name evidence="1" type="ORF">LAS9267_00519</name>
</gene>
<accession>A0A223K3J5</accession>
<organism evidence="1 2">
    <name type="scientific">Latilactobacillus sakei</name>
    <name type="common">Lactobacillus sakei</name>
    <dbReference type="NCBI Taxonomy" id="1599"/>
    <lineage>
        <taxon>Bacteria</taxon>
        <taxon>Bacillati</taxon>
        <taxon>Bacillota</taxon>
        <taxon>Bacilli</taxon>
        <taxon>Lactobacillales</taxon>
        <taxon>Lactobacillaceae</taxon>
        <taxon>Latilactobacillus</taxon>
    </lineage>
</organism>
<evidence type="ECO:0000313" key="2">
    <source>
        <dbReference type="Proteomes" id="UP000239650"/>
    </source>
</evidence>
<evidence type="ECO:0000313" key="1">
    <source>
        <dbReference type="EMBL" id="SPE19552.1"/>
    </source>
</evidence>
<dbReference type="AlphaFoldDB" id="A0A223K3J5"/>
<dbReference type="GeneID" id="57132269"/>
<dbReference type="RefSeq" id="WP_035145944.1">
    <property type="nucleotide sequence ID" value="NZ_CABMJT010000001.1"/>
</dbReference>
<comment type="caution">
    <text evidence="1">The sequence shown here is derived from an EMBL/GenBank/DDBJ whole genome shotgun (WGS) entry which is preliminary data.</text>
</comment>
<dbReference type="EMBL" id="OKRC01000002">
    <property type="protein sequence ID" value="SPE19552.1"/>
    <property type="molecule type" value="Genomic_DNA"/>
</dbReference>
<proteinExistence type="predicted"/>
<name>A0A223K3J5_LATSK</name>
<dbReference type="Proteomes" id="UP000239650">
    <property type="component" value="Unassembled WGS sequence"/>
</dbReference>